<accession>A0ABP9JSK8</accession>
<feature type="region of interest" description="Disordered" evidence="6">
    <location>
        <begin position="348"/>
        <end position="393"/>
    </location>
</feature>
<dbReference type="PIRSF" id="PIRSF005096">
    <property type="entry name" value="GALM"/>
    <property type="match status" value="1"/>
</dbReference>
<protein>
    <recommendedName>
        <fullName evidence="5">Aldose 1-epimerase</fullName>
        <ecNumber evidence="5">5.1.3.3</ecNumber>
    </recommendedName>
</protein>
<sequence length="393" mass="41864">MAVCTATREVLPADAFEEPVERWTLRSPSGVEARVLTLGAVLHSLRVPDAAGTAVDDVVLRLPGPREYAGDSAYLGAVVGRYANRIAGGRFRLDGAEHQVPVNDRGNALHGGTDGFDRRVWRARPVAYEDGSAGVRLTLDSPDGDQGFPGELAVTVEYVLRPDGTLVLDGTARTDRPTVVNLTHHAYFNLTGRPELGVLDHVLTVDADAYLPIDDTAVPLPGAPRPVHGTPFDFTAPHPLGERIGAPDPQLTTAGGYDHCWVLRGHPWDRARSGAATEGDVGAEGAAPHRAAPHRAARLADPASGRIMEVRTTEPGLQVYTGQQLDGSLKDVDGRPLAAHAGVCLETQHFPDSPNRPEYPSTEVRPGRPLRTRTEFGFPHLRGGGPDGTPEGG</sequence>
<comment type="caution">
    <text evidence="7">The sequence shown here is derived from an EMBL/GenBank/DDBJ whole genome shotgun (WGS) entry which is preliminary data.</text>
</comment>
<dbReference type="Proteomes" id="UP001500124">
    <property type="component" value="Unassembled WGS sequence"/>
</dbReference>
<proteinExistence type="inferred from homology"/>
<dbReference type="EMBL" id="BAABKC010000001">
    <property type="protein sequence ID" value="GAA5040814.1"/>
    <property type="molecule type" value="Genomic_DNA"/>
</dbReference>
<reference evidence="8" key="1">
    <citation type="journal article" date="2019" name="Int. J. Syst. Evol. Microbiol.">
        <title>The Global Catalogue of Microorganisms (GCM) 10K type strain sequencing project: providing services to taxonomists for standard genome sequencing and annotation.</title>
        <authorList>
            <consortium name="The Broad Institute Genomics Platform"/>
            <consortium name="The Broad Institute Genome Sequencing Center for Infectious Disease"/>
            <person name="Wu L."/>
            <person name="Ma J."/>
        </authorList>
    </citation>
    <scope>NUCLEOTIDE SEQUENCE [LARGE SCALE GENOMIC DNA]</scope>
    <source>
        <strain evidence="8">JCM 18410</strain>
    </source>
</reference>
<evidence type="ECO:0000256" key="4">
    <source>
        <dbReference type="ARBA" id="ARBA00023277"/>
    </source>
</evidence>
<evidence type="ECO:0000256" key="2">
    <source>
        <dbReference type="ARBA" id="ARBA00006206"/>
    </source>
</evidence>
<dbReference type="EC" id="5.1.3.3" evidence="5"/>
<comment type="pathway">
    <text evidence="1 5">Carbohydrate metabolism; hexose metabolism.</text>
</comment>
<name>A0ABP9JSK8_9ACTN</name>
<evidence type="ECO:0000256" key="1">
    <source>
        <dbReference type="ARBA" id="ARBA00005028"/>
    </source>
</evidence>
<evidence type="ECO:0000256" key="3">
    <source>
        <dbReference type="ARBA" id="ARBA00023235"/>
    </source>
</evidence>
<dbReference type="Gene3D" id="2.70.98.10">
    <property type="match status" value="1"/>
</dbReference>
<dbReference type="RefSeq" id="WP_345666448.1">
    <property type="nucleotide sequence ID" value="NZ_BAABKC010000001.1"/>
</dbReference>
<dbReference type="InterPro" id="IPR047215">
    <property type="entry name" value="Galactose_mutarotase-like"/>
</dbReference>
<dbReference type="PANTHER" id="PTHR10091">
    <property type="entry name" value="ALDOSE-1-EPIMERASE"/>
    <property type="match status" value="1"/>
</dbReference>
<keyword evidence="8" id="KW-1185">Reference proteome</keyword>
<evidence type="ECO:0000313" key="7">
    <source>
        <dbReference type="EMBL" id="GAA5040814.1"/>
    </source>
</evidence>
<keyword evidence="4 5" id="KW-0119">Carbohydrate metabolism</keyword>
<organism evidence="7 8">
    <name type="scientific">Streptomyces similanensis</name>
    <dbReference type="NCBI Taxonomy" id="1274988"/>
    <lineage>
        <taxon>Bacteria</taxon>
        <taxon>Bacillati</taxon>
        <taxon>Actinomycetota</taxon>
        <taxon>Actinomycetes</taxon>
        <taxon>Kitasatosporales</taxon>
        <taxon>Streptomycetaceae</taxon>
        <taxon>Streptomyces</taxon>
    </lineage>
</organism>
<dbReference type="InterPro" id="IPR014718">
    <property type="entry name" value="GH-type_carb-bd"/>
</dbReference>
<evidence type="ECO:0000256" key="5">
    <source>
        <dbReference type="PIRNR" id="PIRNR005096"/>
    </source>
</evidence>
<dbReference type="InterPro" id="IPR011013">
    <property type="entry name" value="Gal_mutarotase_sf_dom"/>
</dbReference>
<feature type="region of interest" description="Disordered" evidence="6">
    <location>
        <begin position="272"/>
        <end position="295"/>
    </location>
</feature>
<dbReference type="SUPFAM" id="SSF74650">
    <property type="entry name" value="Galactose mutarotase-like"/>
    <property type="match status" value="1"/>
</dbReference>
<dbReference type="CDD" id="cd09019">
    <property type="entry name" value="galactose_mutarotase_like"/>
    <property type="match status" value="1"/>
</dbReference>
<dbReference type="Pfam" id="PF01263">
    <property type="entry name" value="Aldose_epim"/>
    <property type="match status" value="1"/>
</dbReference>
<keyword evidence="3 5" id="KW-0413">Isomerase</keyword>
<comment type="similarity">
    <text evidence="2 5">Belongs to the aldose epimerase family.</text>
</comment>
<dbReference type="InterPro" id="IPR015443">
    <property type="entry name" value="Aldose_1-epimerase"/>
</dbReference>
<dbReference type="PANTHER" id="PTHR10091:SF0">
    <property type="entry name" value="GALACTOSE MUTAROTASE"/>
    <property type="match status" value="1"/>
</dbReference>
<evidence type="ECO:0000313" key="8">
    <source>
        <dbReference type="Proteomes" id="UP001500124"/>
    </source>
</evidence>
<feature type="compositionally biased region" description="Gly residues" evidence="6">
    <location>
        <begin position="382"/>
        <end position="393"/>
    </location>
</feature>
<gene>
    <name evidence="7" type="ORF">GCM10023336_00160</name>
</gene>
<evidence type="ECO:0000256" key="6">
    <source>
        <dbReference type="SAM" id="MobiDB-lite"/>
    </source>
</evidence>
<dbReference type="InterPro" id="IPR008183">
    <property type="entry name" value="Aldose_1/G6P_1-epimerase"/>
</dbReference>
<comment type="catalytic activity">
    <reaction evidence="5">
        <text>alpha-D-glucose = beta-D-glucose</text>
        <dbReference type="Rhea" id="RHEA:10264"/>
        <dbReference type="ChEBI" id="CHEBI:15903"/>
        <dbReference type="ChEBI" id="CHEBI:17925"/>
        <dbReference type="EC" id="5.1.3.3"/>
    </reaction>
</comment>